<dbReference type="RefSeq" id="WP_221032168.1">
    <property type="nucleotide sequence ID" value="NZ_CP139781.1"/>
</dbReference>
<name>A0ABZ1CEQ4_9BACT</name>
<protein>
    <recommendedName>
        <fullName evidence="3">Spermidine synthase</fullName>
    </recommendedName>
</protein>
<dbReference type="Gene3D" id="3.40.50.150">
    <property type="entry name" value="Vaccinia Virus protein VP39"/>
    <property type="match status" value="1"/>
</dbReference>
<dbReference type="Proteomes" id="UP000738431">
    <property type="component" value="Chromosome"/>
</dbReference>
<dbReference type="InterPro" id="IPR029063">
    <property type="entry name" value="SAM-dependent_MTases_sf"/>
</dbReference>
<proteinExistence type="predicted"/>
<reference evidence="1 2" key="2">
    <citation type="submission" date="2023-12" db="EMBL/GenBank/DDBJ databases">
        <title>Description of an unclassified Opitutus bacterium of Verrucomicrobiota.</title>
        <authorList>
            <person name="Zhang D.-F."/>
        </authorList>
    </citation>
    <scope>NUCLEOTIDE SEQUENCE [LARGE SCALE GENOMIC DNA]</scope>
    <source>
        <strain evidence="1 2">WL0086</strain>
    </source>
</reference>
<evidence type="ECO:0000313" key="1">
    <source>
        <dbReference type="EMBL" id="WRQ89708.1"/>
    </source>
</evidence>
<evidence type="ECO:0008006" key="3">
    <source>
        <dbReference type="Google" id="ProtNLM"/>
    </source>
</evidence>
<sequence>MSANFEELDYQPTPLGPVSLRRQVLKMFDNREIHEVKLGNDYLMSSLFTKVEEELAHLSLAEVKAPQADVVVGGLGLGYTAWSALQHDHVASLIVVDYLAPVIDWHQRGLAPLGPKLTGDPRCRFVHGDFFALSAADGGGYDPAQPDRRFHAILLDIDHSPDHLLHERHAAFYSEAGLRDFARLLHPGGIFGLWSDDPPEAQFLANLRAVFATVESYVVAFPNPFLHRDSHSTVYVCQLPS</sequence>
<evidence type="ECO:0000313" key="2">
    <source>
        <dbReference type="Proteomes" id="UP000738431"/>
    </source>
</evidence>
<accession>A0ABZ1CEQ4</accession>
<reference evidence="1 2" key="1">
    <citation type="submission" date="2021-08" db="EMBL/GenBank/DDBJ databases">
        <authorList>
            <person name="Zhang D."/>
            <person name="Zhang A."/>
            <person name="Wang L."/>
        </authorList>
    </citation>
    <scope>NUCLEOTIDE SEQUENCE [LARGE SCALE GENOMIC DNA]</scope>
    <source>
        <strain evidence="1 2">WL0086</strain>
    </source>
</reference>
<gene>
    <name evidence="1" type="ORF">K1X11_009840</name>
</gene>
<keyword evidence="2" id="KW-1185">Reference proteome</keyword>
<dbReference type="EMBL" id="CP139781">
    <property type="protein sequence ID" value="WRQ89708.1"/>
    <property type="molecule type" value="Genomic_DNA"/>
</dbReference>
<dbReference type="SUPFAM" id="SSF53335">
    <property type="entry name" value="S-adenosyl-L-methionine-dependent methyltransferases"/>
    <property type="match status" value="1"/>
</dbReference>
<organism evidence="1 2">
    <name type="scientific">Actomonas aquatica</name>
    <dbReference type="NCBI Taxonomy" id="2866162"/>
    <lineage>
        <taxon>Bacteria</taxon>
        <taxon>Pseudomonadati</taxon>
        <taxon>Verrucomicrobiota</taxon>
        <taxon>Opitutia</taxon>
        <taxon>Opitutales</taxon>
        <taxon>Opitutaceae</taxon>
        <taxon>Actomonas</taxon>
    </lineage>
</organism>
<dbReference type="CDD" id="cd02440">
    <property type="entry name" value="AdoMet_MTases"/>
    <property type="match status" value="1"/>
</dbReference>